<name>A0A6J4KGJ5_9GAMM</name>
<accession>A0A6J4KGJ5</accession>
<protein>
    <submittedName>
        <fullName evidence="1">Uncharacterized protein</fullName>
    </submittedName>
</protein>
<reference evidence="1" key="1">
    <citation type="submission" date="2020-02" db="EMBL/GenBank/DDBJ databases">
        <authorList>
            <person name="Meier V. D."/>
        </authorList>
    </citation>
    <scope>NUCLEOTIDE SEQUENCE</scope>
    <source>
        <strain evidence="1">AVDCRST_MAG71</strain>
    </source>
</reference>
<dbReference type="AlphaFoldDB" id="A0A6J4KGJ5"/>
<proteinExistence type="predicted"/>
<sequence>MLASCGSARLRKRLEPCLRNDMQRTVPLPSVELIVTPR</sequence>
<gene>
    <name evidence="1" type="ORF">AVDCRST_MAG71-293</name>
</gene>
<evidence type="ECO:0000313" key="1">
    <source>
        <dbReference type="EMBL" id="CAA9304089.1"/>
    </source>
</evidence>
<organism evidence="1">
    <name type="scientific">uncultured Lysobacter sp</name>
    <dbReference type="NCBI Taxonomy" id="271060"/>
    <lineage>
        <taxon>Bacteria</taxon>
        <taxon>Pseudomonadati</taxon>
        <taxon>Pseudomonadota</taxon>
        <taxon>Gammaproteobacteria</taxon>
        <taxon>Lysobacterales</taxon>
        <taxon>Lysobacteraceae</taxon>
        <taxon>Lysobacter</taxon>
        <taxon>environmental samples</taxon>
    </lineage>
</organism>
<dbReference type="EMBL" id="CADCUA010000082">
    <property type="protein sequence ID" value="CAA9304089.1"/>
    <property type="molecule type" value="Genomic_DNA"/>
</dbReference>